<evidence type="ECO:0000259" key="7">
    <source>
        <dbReference type="PROSITE" id="PS51671"/>
    </source>
</evidence>
<dbReference type="Pfam" id="PF19304">
    <property type="entry name" value="PGDH_inter"/>
    <property type="match status" value="1"/>
</dbReference>
<dbReference type="FunFam" id="3.40.50.720:FF:000021">
    <property type="entry name" value="D-3-phosphoglycerate dehydrogenase"/>
    <property type="match status" value="1"/>
</dbReference>
<keyword evidence="5" id="KW-0520">NAD</keyword>
<reference evidence="8" key="1">
    <citation type="submission" date="2018-05" db="EMBL/GenBank/DDBJ databases">
        <authorList>
            <person name="Lanie J.A."/>
            <person name="Ng W.-L."/>
            <person name="Kazmierczak K.M."/>
            <person name="Andrzejewski T.M."/>
            <person name="Davidsen T.M."/>
            <person name="Wayne K.J."/>
            <person name="Tettelin H."/>
            <person name="Glass J.I."/>
            <person name="Rusch D."/>
            <person name="Podicherti R."/>
            <person name="Tsui H.-C.T."/>
            <person name="Winkler M.E."/>
        </authorList>
    </citation>
    <scope>NUCLEOTIDE SEQUENCE</scope>
</reference>
<dbReference type="InterPro" id="IPR029752">
    <property type="entry name" value="D-isomer_DH_CS1"/>
</dbReference>
<dbReference type="AlphaFoldDB" id="A0A382B0Z3"/>
<dbReference type="GO" id="GO:0004617">
    <property type="term" value="F:phosphoglycerate dehydrogenase activity"/>
    <property type="evidence" value="ECO:0007669"/>
    <property type="project" value="UniProtKB-EC"/>
</dbReference>
<dbReference type="InterPro" id="IPR006140">
    <property type="entry name" value="D-isomer_DH_NAD-bd"/>
</dbReference>
<organism evidence="8">
    <name type="scientific">marine metagenome</name>
    <dbReference type="NCBI Taxonomy" id="408172"/>
    <lineage>
        <taxon>unclassified sequences</taxon>
        <taxon>metagenomes</taxon>
        <taxon>ecological metagenomes</taxon>
    </lineage>
</organism>
<dbReference type="InterPro" id="IPR045626">
    <property type="entry name" value="PGDH_ASB_dom"/>
</dbReference>
<dbReference type="Pfam" id="PF02826">
    <property type="entry name" value="2-Hacid_dh_C"/>
    <property type="match status" value="1"/>
</dbReference>
<dbReference type="CDD" id="cd04902">
    <property type="entry name" value="ACT_3PGDH-xct"/>
    <property type="match status" value="1"/>
</dbReference>
<dbReference type="GO" id="GO:0051287">
    <property type="term" value="F:NAD binding"/>
    <property type="evidence" value="ECO:0007669"/>
    <property type="project" value="InterPro"/>
</dbReference>
<dbReference type="InterPro" id="IPR045865">
    <property type="entry name" value="ACT-like_dom_sf"/>
</dbReference>
<dbReference type="GO" id="GO:0006564">
    <property type="term" value="P:L-serine biosynthetic process"/>
    <property type="evidence" value="ECO:0007669"/>
    <property type="project" value="InterPro"/>
</dbReference>
<dbReference type="SUPFAM" id="SSF55021">
    <property type="entry name" value="ACT-like"/>
    <property type="match status" value="1"/>
</dbReference>
<evidence type="ECO:0000256" key="4">
    <source>
        <dbReference type="ARBA" id="ARBA00023002"/>
    </source>
</evidence>
<evidence type="ECO:0000256" key="5">
    <source>
        <dbReference type="ARBA" id="ARBA00023027"/>
    </source>
</evidence>
<dbReference type="PROSITE" id="PS51671">
    <property type="entry name" value="ACT"/>
    <property type="match status" value="1"/>
</dbReference>
<accession>A0A382B0Z3</accession>
<dbReference type="CDD" id="cd12173">
    <property type="entry name" value="PGDH_4"/>
    <property type="match status" value="1"/>
</dbReference>
<dbReference type="PANTHER" id="PTHR42938">
    <property type="entry name" value="FORMATE DEHYDROGENASE 1"/>
    <property type="match status" value="1"/>
</dbReference>
<comment type="similarity">
    <text evidence="2">Belongs to the D-isomer specific 2-hydroxyacid dehydrogenase family.</text>
</comment>
<dbReference type="Pfam" id="PF00389">
    <property type="entry name" value="2-Hacid_dh"/>
    <property type="match status" value="1"/>
</dbReference>
<dbReference type="PROSITE" id="PS00065">
    <property type="entry name" value="D_2_HYDROXYACID_DH_1"/>
    <property type="match status" value="1"/>
</dbReference>
<dbReference type="NCBIfam" id="TIGR01327">
    <property type="entry name" value="PGDH"/>
    <property type="match status" value="1"/>
</dbReference>
<dbReference type="PROSITE" id="PS00671">
    <property type="entry name" value="D_2_HYDROXYACID_DH_3"/>
    <property type="match status" value="1"/>
</dbReference>
<dbReference type="UniPathway" id="UPA00135">
    <property type="reaction ID" value="UER00196"/>
</dbReference>
<dbReference type="InterPro" id="IPR006139">
    <property type="entry name" value="D-isomer_2_OHA_DH_cat_dom"/>
</dbReference>
<evidence type="ECO:0000256" key="1">
    <source>
        <dbReference type="ARBA" id="ARBA00005216"/>
    </source>
</evidence>
<feature type="domain" description="ACT" evidence="7">
    <location>
        <begin position="452"/>
        <end position="524"/>
    </location>
</feature>
<sequence>MKIVIADPLPTSAAELLLDQGWEVDTHSGRPPAELADALTDAVALIVRSTTRVDAALIGAAPNLKVVGRAGTGVDNVDLEAASAKGILVVNAPGANSVSVAEHAFALLLASARSVTEADAHMKAHRWEKKRLVGTEVRGKTLGVVGLGRIGREVVHRGHAFGMRTVAHDPFIARQVATELNVELLDLDELCAQADFITLHLPAAGDHPLFDAERFSRCKPTARIINTARGTLIDEAALADAITGGTFGGAGLDVFRTEPPTASPVTNLPQVIATPHIAGSTREAQELVGLETAACVRDYLQEGIVRNAVNYPSLAPEELTRLQPYAVLARQLGAFLGQISTGRTEAVAIRYYGALSDGNNETLVGATLVGLFRTVLSSNVTPINARAIAQDRGIEVIESRSSRARNFTNLISVKLHTSEGEQWVEGAVFEQAGPRMVLLDGITVEAPLDGTLIVIRNSDQPGVVGEVGMVLGRHGINIATFALGRNVGGAVAIVKVDSDLSAEQRVTPEVLRELQAVDGVQQAA</sequence>
<dbReference type="SUPFAM" id="SSF143548">
    <property type="entry name" value="Serine metabolism enzymes domain"/>
    <property type="match status" value="1"/>
</dbReference>
<evidence type="ECO:0000256" key="3">
    <source>
        <dbReference type="ARBA" id="ARBA00013143"/>
    </source>
</evidence>
<dbReference type="EMBL" id="UINC01027694">
    <property type="protein sequence ID" value="SVB07379.1"/>
    <property type="molecule type" value="Genomic_DNA"/>
</dbReference>
<keyword evidence="4" id="KW-0560">Oxidoreductase</keyword>
<evidence type="ECO:0000256" key="6">
    <source>
        <dbReference type="ARBA" id="ARBA00048731"/>
    </source>
</evidence>
<dbReference type="Pfam" id="PF01842">
    <property type="entry name" value="ACT"/>
    <property type="match status" value="1"/>
</dbReference>
<name>A0A382B0Z3_9ZZZZ</name>
<gene>
    <name evidence="8" type="ORF">METZ01_LOCUS160233</name>
</gene>
<dbReference type="PANTHER" id="PTHR42938:SF47">
    <property type="entry name" value="HYDROXYPYRUVATE REDUCTASE"/>
    <property type="match status" value="1"/>
</dbReference>
<evidence type="ECO:0000313" key="8">
    <source>
        <dbReference type="EMBL" id="SVB07379.1"/>
    </source>
</evidence>
<proteinExistence type="inferred from homology"/>
<feature type="non-terminal residue" evidence="8">
    <location>
        <position position="524"/>
    </location>
</feature>
<dbReference type="Gene3D" id="3.30.70.260">
    <property type="match status" value="1"/>
</dbReference>
<dbReference type="EC" id="1.1.1.95" evidence="3"/>
<dbReference type="InterPro" id="IPR029009">
    <property type="entry name" value="ASB_dom_sf"/>
</dbReference>
<dbReference type="FunFam" id="3.30.1330.90:FF:000003">
    <property type="entry name" value="D-3-phosphoglycerate dehydrogenase"/>
    <property type="match status" value="1"/>
</dbReference>
<dbReference type="SUPFAM" id="SSF52283">
    <property type="entry name" value="Formate/glycerate dehydrogenase catalytic domain-like"/>
    <property type="match status" value="1"/>
</dbReference>
<comment type="catalytic activity">
    <reaction evidence="6">
        <text>(2R)-3-phosphoglycerate + NAD(+) = 3-phosphooxypyruvate + NADH + H(+)</text>
        <dbReference type="Rhea" id="RHEA:12641"/>
        <dbReference type="ChEBI" id="CHEBI:15378"/>
        <dbReference type="ChEBI" id="CHEBI:18110"/>
        <dbReference type="ChEBI" id="CHEBI:57540"/>
        <dbReference type="ChEBI" id="CHEBI:57945"/>
        <dbReference type="ChEBI" id="CHEBI:58272"/>
        <dbReference type="EC" id="1.1.1.95"/>
    </reaction>
</comment>
<dbReference type="InterPro" id="IPR029753">
    <property type="entry name" value="D-isomer_DH_CS"/>
</dbReference>
<comment type="pathway">
    <text evidence="1">Amino-acid biosynthesis; L-serine biosynthesis; L-serine from 3-phospho-D-glycerate: step 1/3.</text>
</comment>
<dbReference type="Gene3D" id="3.30.1330.90">
    <property type="entry name" value="D-3-phosphoglycerate dehydrogenase, domain 3"/>
    <property type="match status" value="1"/>
</dbReference>
<dbReference type="SUPFAM" id="SSF51735">
    <property type="entry name" value="NAD(P)-binding Rossmann-fold domains"/>
    <property type="match status" value="1"/>
</dbReference>
<dbReference type="InterPro" id="IPR002912">
    <property type="entry name" value="ACT_dom"/>
</dbReference>
<dbReference type="InterPro" id="IPR006236">
    <property type="entry name" value="PGDH"/>
</dbReference>
<dbReference type="InterPro" id="IPR036291">
    <property type="entry name" value="NAD(P)-bd_dom_sf"/>
</dbReference>
<evidence type="ECO:0000256" key="2">
    <source>
        <dbReference type="ARBA" id="ARBA00005854"/>
    </source>
</evidence>
<dbReference type="Gene3D" id="3.40.50.720">
    <property type="entry name" value="NAD(P)-binding Rossmann-like Domain"/>
    <property type="match status" value="2"/>
</dbReference>
<protein>
    <recommendedName>
        <fullName evidence="3">phosphoglycerate dehydrogenase</fullName>
        <ecNumber evidence="3">1.1.1.95</ecNumber>
    </recommendedName>
</protein>